<dbReference type="InterPro" id="IPR001173">
    <property type="entry name" value="Glyco_trans_2-like"/>
</dbReference>
<dbReference type="GO" id="GO:0016740">
    <property type="term" value="F:transferase activity"/>
    <property type="evidence" value="ECO:0007669"/>
    <property type="project" value="UniProtKB-KW"/>
</dbReference>
<dbReference type="PANTHER" id="PTHR48090">
    <property type="entry name" value="UNDECAPRENYL-PHOSPHATE 4-DEOXY-4-FORMAMIDO-L-ARABINOSE TRANSFERASE-RELATED"/>
    <property type="match status" value="1"/>
</dbReference>
<dbReference type="InterPro" id="IPR029044">
    <property type="entry name" value="Nucleotide-diphossugar_trans"/>
</dbReference>
<sequence length="245" mass="27255">MNISIVIPCYNEEENIAKLKTELLPVLMSLSQGDEVETIFVDDGSTDATWPLLHQTFGDLNLPGVHFVFLQHEVNRGLGAALRTGFAAVSGDLIVTTDSDGTYRFSTIPALLACLTPGVDLVTASPYHPQGGVAGVPRYRLVLSQGASFLYRVLVNWKVHTYTCLFRAYRRKVIDTVSFQSNGFLAGTELMVKAMLKGYRVAEFPAVLYARQYGTSKAKLMRTILAHLRFQWRVFLHRLRLAALA</sequence>
<reference evidence="2 3" key="1">
    <citation type="journal article" date="2018" name="Nat. Biotechnol.">
        <title>A standardized bacterial taxonomy based on genome phylogeny substantially revises the tree of life.</title>
        <authorList>
            <person name="Parks D.H."/>
            <person name="Chuvochina M."/>
            <person name="Waite D.W."/>
            <person name="Rinke C."/>
            <person name="Skarshewski A."/>
            <person name="Chaumeil P.A."/>
            <person name="Hugenholtz P."/>
        </authorList>
    </citation>
    <scope>NUCLEOTIDE SEQUENCE [LARGE SCALE GENOMIC DNA]</scope>
    <source>
        <strain evidence="2">UBA8781</strain>
    </source>
</reference>
<evidence type="ECO:0000313" key="2">
    <source>
        <dbReference type="EMBL" id="HCE17425.1"/>
    </source>
</evidence>
<dbReference type="EMBL" id="DPBP01000026">
    <property type="protein sequence ID" value="HCE17425.1"/>
    <property type="molecule type" value="Genomic_DNA"/>
</dbReference>
<dbReference type="SUPFAM" id="SSF53448">
    <property type="entry name" value="Nucleotide-diphospho-sugar transferases"/>
    <property type="match status" value="1"/>
</dbReference>
<dbReference type="InterPro" id="IPR050256">
    <property type="entry name" value="Glycosyltransferase_2"/>
</dbReference>
<dbReference type="AlphaFoldDB" id="A0A3D1JGS0"/>
<proteinExistence type="predicted"/>
<dbReference type="CDD" id="cd04179">
    <property type="entry name" value="DPM_DPG-synthase_like"/>
    <property type="match status" value="1"/>
</dbReference>
<dbReference type="STRING" id="229919.GCA_001050195_03439"/>
<evidence type="ECO:0000259" key="1">
    <source>
        <dbReference type="Pfam" id="PF00535"/>
    </source>
</evidence>
<gene>
    <name evidence="2" type="ORF">DEQ80_06165</name>
</gene>
<keyword evidence="2" id="KW-0808">Transferase</keyword>
<dbReference type="Proteomes" id="UP000264141">
    <property type="component" value="Unassembled WGS sequence"/>
</dbReference>
<protein>
    <submittedName>
        <fullName evidence="2">Glycosyltransferase family 2 protein</fullName>
    </submittedName>
</protein>
<dbReference type="Pfam" id="PF00535">
    <property type="entry name" value="Glycos_transf_2"/>
    <property type="match status" value="1"/>
</dbReference>
<dbReference type="Gene3D" id="3.90.550.10">
    <property type="entry name" value="Spore Coat Polysaccharide Biosynthesis Protein SpsA, Chain A"/>
    <property type="match status" value="1"/>
</dbReference>
<name>A0A3D1JGS0_9CHLR</name>
<feature type="domain" description="Glycosyltransferase 2-like" evidence="1">
    <location>
        <begin position="4"/>
        <end position="176"/>
    </location>
</feature>
<accession>A0A3D1JGS0</accession>
<organism evidence="2 3">
    <name type="scientific">Anaerolinea thermolimosa</name>
    <dbReference type="NCBI Taxonomy" id="229919"/>
    <lineage>
        <taxon>Bacteria</taxon>
        <taxon>Bacillati</taxon>
        <taxon>Chloroflexota</taxon>
        <taxon>Anaerolineae</taxon>
        <taxon>Anaerolineales</taxon>
        <taxon>Anaerolineaceae</taxon>
        <taxon>Anaerolinea</taxon>
    </lineage>
</organism>
<evidence type="ECO:0000313" key="3">
    <source>
        <dbReference type="Proteomes" id="UP000264141"/>
    </source>
</evidence>
<comment type="caution">
    <text evidence="2">The sequence shown here is derived from an EMBL/GenBank/DDBJ whole genome shotgun (WGS) entry which is preliminary data.</text>
</comment>